<dbReference type="EMBL" id="CAJNRG010000425">
    <property type="protein sequence ID" value="CAF1999969.1"/>
    <property type="molecule type" value="Genomic_DNA"/>
</dbReference>
<keyword evidence="1" id="KW-0732">Signal</keyword>
<evidence type="ECO:0000313" key="6">
    <source>
        <dbReference type="EMBL" id="CAF2248878.1"/>
    </source>
</evidence>
<dbReference type="EMBL" id="CAJNRE010021017">
    <property type="protein sequence ID" value="CAF2248878.1"/>
    <property type="molecule type" value="Genomic_DNA"/>
</dbReference>
<dbReference type="Proteomes" id="UP000663856">
    <property type="component" value="Unassembled WGS sequence"/>
</dbReference>
<dbReference type="EMBL" id="CAJNRF010008714">
    <property type="protein sequence ID" value="CAF2103695.1"/>
    <property type="molecule type" value="Genomic_DNA"/>
</dbReference>
<evidence type="ECO:0000313" key="3">
    <source>
        <dbReference type="EMBL" id="CAF1648144.1"/>
    </source>
</evidence>
<evidence type="ECO:0000313" key="5">
    <source>
        <dbReference type="EMBL" id="CAF2103695.1"/>
    </source>
</evidence>
<evidence type="ECO:0000313" key="10">
    <source>
        <dbReference type="Proteomes" id="UP000663842"/>
    </source>
</evidence>
<dbReference type="AlphaFoldDB" id="A0A818Y4Z3"/>
<dbReference type="EMBL" id="CAJOBF010000099">
    <property type="protein sequence ID" value="CAF3746256.1"/>
    <property type="molecule type" value="Genomic_DNA"/>
</dbReference>
<dbReference type="EMBL" id="CAJOBH010222993">
    <property type="protein sequence ID" value="CAF5036314.1"/>
    <property type="molecule type" value="Genomic_DNA"/>
</dbReference>
<feature type="chain" id="PRO_5036234517" evidence="1">
    <location>
        <begin position="24"/>
        <end position="102"/>
    </location>
</feature>
<dbReference type="Proteomes" id="UP000663842">
    <property type="component" value="Unassembled WGS sequence"/>
</dbReference>
<evidence type="ECO:0000313" key="4">
    <source>
        <dbReference type="EMBL" id="CAF1999969.1"/>
    </source>
</evidence>
<keyword evidence="11" id="KW-1185">Reference proteome</keyword>
<feature type="signal peptide" evidence="1">
    <location>
        <begin position="1"/>
        <end position="23"/>
    </location>
</feature>
<comment type="caution">
    <text evidence="7">The sequence shown here is derived from an EMBL/GenBank/DDBJ whole genome shotgun (WGS) entry which is preliminary data.</text>
</comment>
<organism evidence="7 10">
    <name type="scientific">Rotaria magnacalcarata</name>
    <dbReference type="NCBI Taxonomy" id="392030"/>
    <lineage>
        <taxon>Eukaryota</taxon>
        <taxon>Metazoa</taxon>
        <taxon>Spiralia</taxon>
        <taxon>Gnathifera</taxon>
        <taxon>Rotifera</taxon>
        <taxon>Eurotatoria</taxon>
        <taxon>Bdelloidea</taxon>
        <taxon>Philodinida</taxon>
        <taxon>Philodinidae</taxon>
        <taxon>Rotaria</taxon>
    </lineage>
</organism>
<dbReference type="EMBL" id="CAJNOW010016158">
    <property type="protein sequence ID" value="CAF1648144.1"/>
    <property type="molecule type" value="Genomic_DNA"/>
</dbReference>
<evidence type="ECO:0000313" key="11">
    <source>
        <dbReference type="Proteomes" id="UP000663866"/>
    </source>
</evidence>
<evidence type="ECO:0000256" key="1">
    <source>
        <dbReference type="SAM" id="SignalP"/>
    </source>
</evidence>
<evidence type="ECO:0000313" key="8">
    <source>
        <dbReference type="EMBL" id="CAF4045986.1"/>
    </source>
</evidence>
<name>A0A818Y4Z3_9BILA</name>
<dbReference type="Proteomes" id="UP000663824">
    <property type="component" value="Unassembled WGS sequence"/>
</dbReference>
<dbReference type="Proteomes" id="UP000663855">
    <property type="component" value="Unassembled WGS sequence"/>
</dbReference>
<dbReference type="Proteomes" id="UP000681967">
    <property type="component" value="Unassembled WGS sequence"/>
</dbReference>
<dbReference type="Proteomes" id="UP000663834">
    <property type="component" value="Unassembled WGS sequence"/>
</dbReference>
<sequence length="102" mass="12148">MNKFLALMLCAVFIFAAVHLARADDEIDDSEYEANDARQFLQKRLFGIPFPREQRREAKEKYEERCERALGINKVTGLQRWCPKLEEWDQWRAATQNDKRRG</sequence>
<protein>
    <submittedName>
        <fullName evidence="7">Uncharacterized protein</fullName>
    </submittedName>
</protein>
<evidence type="ECO:0000313" key="2">
    <source>
        <dbReference type="EMBL" id="CAF1457249.1"/>
    </source>
</evidence>
<dbReference type="Proteomes" id="UP000663887">
    <property type="component" value="Unassembled WGS sequence"/>
</dbReference>
<gene>
    <name evidence="9" type="ORF">BYL167_LOCUS56416</name>
    <name evidence="2" type="ORF">CJN711_LOCUS24906</name>
    <name evidence="3" type="ORF">KQP761_LOCUS29416</name>
    <name evidence="6" type="ORF">MBJ925_LOCUS37760</name>
    <name evidence="8" type="ORF">OVN521_LOCUS17688</name>
    <name evidence="7" type="ORF">UXM345_LOCUS1734</name>
    <name evidence="5" type="ORF">WKI299_LOCUS20711</name>
    <name evidence="4" type="ORF">XDN619_LOCUS3256</name>
</gene>
<dbReference type="EMBL" id="CAJNOV010011682">
    <property type="protein sequence ID" value="CAF1457249.1"/>
    <property type="molecule type" value="Genomic_DNA"/>
</dbReference>
<dbReference type="EMBL" id="CAJOBG010003107">
    <property type="protein sequence ID" value="CAF4045986.1"/>
    <property type="molecule type" value="Genomic_DNA"/>
</dbReference>
<reference evidence="7" key="1">
    <citation type="submission" date="2021-02" db="EMBL/GenBank/DDBJ databases">
        <authorList>
            <person name="Nowell W R."/>
        </authorList>
    </citation>
    <scope>NUCLEOTIDE SEQUENCE</scope>
</reference>
<proteinExistence type="predicted"/>
<evidence type="ECO:0000313" key="7">
    <source>
        <dbReference type="EMBL" id="CAF3746256.1"/>
    </source>
</evidence>
<evidence type="ECO:0000313" key="9">
    <source>
        <dbReference type="EMBL" id="CAF5036314.1"/>
    </source>
</evidence>
<accession>A0A818Y4Z3</accession>
<dbReference type="OrthoDB" id="9988001at2759"/>
<dbReference type="Proteomes" id="UP000663866">
    <property type="component" value="Unassembled WGS sequence"/>
</dbReference>